<keyword evidence="4" id="KW-0934">Plastid</keyword>
<gene>
    <name evidence="5" type="ORF">Tco_1078913</name>
</gene>
<comment type="subcellular location">
    <subcellularLocation>
        <location evidence="1">Plastid</location>
    </subcellularLocation>
</comment>
<evidence type="ECO:0000313" key="5">
    <source>
        <dbReference type="EMBL" id="GJT90068.1"/>
    </source>
</evidence>
<name>A0ABQ5HSE4_9ASTR</name>
<sequence length="76" mass="8324">VMILFKGLRKFIPSVLKILAAIRTTIPSLTMETRRCLPLVTLCVAVPHTLSLSDQAKLAKHLEQEGADIIQTQGGK</sequence>
<organism evidence="5 6">
    <name type="scientific">Tanacetum coccineum</name>
    <dbReference type="NCBI Taxonomy" id="301880"/>
    <lineage>
        <taxon>Eukaryota</taxon>
        <taxon>Viridiplantae</taxon>
        <taxon>Streptophyta</taxon>
        <taxon>Embryophyta</taxon>
        <taxon>Tracheophyta</taxon>
        <taxon>Spermatophyta</taxon>
        <taxon>Magnoliopsida</taxon>
        <taxon>eudicotyledons</taxon>
        <taxon>Gunneridae</taxon>
        <taxon>Pentapetalae</taxon>
        <taxon>asterids</taxon>
        <taxon>campanulids</taxon>
        <taxon>Asterales</taxon>
        <taxon>Asteraceae</taxon>
        <taxon>Asteroideae</taxon>
        <taxon>Anthemideae</taxon>
        <taxon>Anthemidinae</taxon>
        <taxon>Tanacetum</taxon>
    </lineage>
</organism>
<accession>A0ABQ5HSE4</accession>
<proteinExistence type="inferred from homology"/>
<feature type="non-terminal residue" evidence="5">
    <location>
        <position position="1"/>
    </location>
</feature>
<comment type="similarity">
    <text evidence="2">Belongs to the ycf23 family.</text>
</comment>
<dbReference type="EMBL" id="BQNB010019888">
    <property type="protein sequence ID" value="GJT90068.1"/>
    <property type="molecule type" value="Genomic_DNA"/>
</dbReference>
<reference evidence="5" key="1">
    <citation type="journal article" date="2022" name="Int. J. Mol. Sci.">
        <title>Draft Genome of Tanacetum Coccineum: Genomic Comparison of Closely Related Tanacetum-Family Plants.</title>
        <authorList>
            <person name="Yamashiro T."/>
            <person name="Shiraishi A."/>
            <person name="Nakayama K."/>
            <person name="Satake H."/>
        </authorList>
    </citation>
    <scope>NUCLEOTIDE SEQUENCE</scope>
</reference>
<evidence type="ECO:0000313" key="6">
    <source>
        <dbReference type="Proteomes" id="UP001151760"/>
    </source>
</evidence>
<evidence type="ECO:0000256" key="1">
    <source>
        <dbReference type="ARBA" id="ARBA00004474"/>
    </source>
</evidence>
<dbReference type="InterPro" id="IPR007570">
    <property type="entry name" value="Uncharacterised_Ycf23"/>
</dbReference>
<evidence type="ECO:0000256" key="3">
    <source>
        <dbReference type="ARBA" id="ARBA00021523"/>
    </source>
</evidence>
<dbReference type="PANTHER" id="PTHR36895:SF1">
    <property type="entry name" value="YCF23 PROTEIN"/>
    <property type="match status" value="1"/>
</dbReference>
<protein>
    <recommendedName>
        <fullName evidence="3">Uncharacterized protein ycf23</fullName>
    </recommendedName>
</protein>
<evidence type="ECO:0000256" key="2">
    <source>
        <dbReference type="ARBA" id="ARBA00009664"/>
    </source>
</evidence>
<dbReference type="PANTHER" id="PTHR36895">
    <property type="match status" value="1"/>
</dbReference>
<reference evidence="5" key="2">
    <citation type="submission" date="2022-01" db="EMBL/GenBank/DDBJ databases">
        <authorList>
            <person name="Yamashiro T."/>
            <person name="Shiraishi A."/>
            <person name="Satake H."/>
            <person name="Nakayama K."/>
        </authorList>
    </citation>
    <scope>NUCLEOTIDE SEQUENCE</scope>
</reference>
<evidence type="ECO:0000256" key="4">
    <source>
        <dbReference type="ARBA" id="ARBA00022640"/>
    </source>
</evidence>
<comment type="caution">
    <text evidence="5">The sequence shown here is derived from an EMBL/GenBank/DDBJ whole genome shotgun (WGS) entry which is preliminary data.</text>
</comment>
<dbReference type="Proteomes" id="UP001151760">
    <property type="component" value="Unassembled WGS sequence"/>
</dbReference>
<dbReference type="Pfam" id="PF04481">
    <property type="entry name" value="DUF561"/>
    <property type="match status" value="1"/>
</dbReference>
<keyword evidence="6" id="KW-1185">Reference proteome</keyword>